<dbReference type="AlphaFoldDB" id="A0A562QGX6"/>
<sequence>MSFNDYVKFVTQQVVLKMDEPKKMKQAKKAQRKQERLPFQFQAFGLIPLGLSLFWRKRISRKHNQ</sequence>
<evidence type="ECO:0000256" key="1">
    <source>
        <dbReference type="SAM" id="Phobius"/>
    </source>
</evidence>
<keyword evidence="3" id="KW-1185">Reference proteome</keyword>
<keyword evidence="1" id="KW-0812">Transmembrane</keyword>
<proteinExistence type="predicted"/>
<accession>A0A562QGX6</accession>
<comment type="caution">
    <text evidence="2">The sequence shown here is derived from an EMBL/GenBank/DDBJ whole genome shotgun (WGS) entry which is preliminary data.</text>
</comment>
<dbReference type="RefSeq" id="WP_144450838.1">
    <property type="nucleotide sequence ID" value="NZ_VLKZ01000006.1"/>
</dbReference>
<dbReference type="Proteomes" id="UP000315711">
    <property type="component" value="Unassembled WGS sequence"/>
</dbReference>
<dbReference type="Pfam" id="PF14038">
    <property type="entry name" value="YqzE"/>
    <property type="match status" value="1"/>
</dbReference>
<dbReference type="EMBL" id="VLKZ01000006">
    <property type="protein sequence ID" value="TWI55989.1"/>
    <property type="molecule type" value="Genomic_DNA"/>
</dbReference>
<name>A0A562QGX6_9BACI</name>
<gene>
    <name evidence="2" type="ORF">IQ10_02558</name>
</gene>
<feature type="transmembrane region" description="Helical" evidence="1">
    <location>
        <begin position="37"/>
        <end position="55"/>
    </location>
</feature>
<organism evidence="2 3">
    <name type="scientific">Halalkalibacter nanhaiisediminis</name>
    <dbReference type="NCBI Taxonomy" id="688079"/>
    <lineage>
        <taxon>Bacteria</taxon>
        <taxon>Bacillati</taxon>
        <taxon>Bacillota</taxon>
        <taxon>Bacilli</taxon>
        <taxon>Bacillales</taxon>
        <taxon>Bacillaceae</taxon>
        <taxon>Halalkalibacter</taxon>
    </lineage>
</organism>
<protein>
    <submittedName>
        <fullName evidence="2">YqzE-like protein</fullName>
    </submittedName>
</protein>
<keyword evidence="1" id="KW-1133">Transmembrane helix</keyword>
<reference evidence="2 3" key="1">
    <citation type="journal article" date="2015" name="Stand. Genomic Sci.">
        <title>Genomic Encyclopedia of Bacterial and Archaeal Type Strains, Phase III: the genomes of soil and plant-associated and newly described type strains.</title>
        <authorList>
            <person name="Whitman W.B."/>
            <person name="Woyke T."/>
            <person name="Klenk H.P."/>
            <person name="Zhou Y."/>
            <person name="Lilburn T.G."/>
            <person name="Beck B.J."/>
            <person name="De Vos P."/>
            <person name="Vandamme P."/>
            <person name="Eisen J.A."/>
            <person name="Garrity G."/>
            <person name="Hugenholtz P."/>
            <person name="Kyrpides N.C."/>
        </authorList>
    </citation>
    <scope>NUCLEOTIDE SEQUENCE [LARGE SCALE GENOMIC DNA]</scope>
    <source>
        <strain evidence="2 3">CGMCC 1.10116</strain>
    </source>
</reference>
<keyword evidence="1" id="KW-0472">Membrane</keyword>
<dbReference type="InterPro" id="IPR025622">
    <property type="entry name" value="YqzE"/>
</dbReference>
<evidence type="ECO:0000313" key="3">
    <source>
        <dbReference type="Proteomes" id="UP000315711"/>
    </source>
</evidence>
<evidence type="ECO:0000313" key="2">
    <source>
        <dbReference type="EMBL" id="TWI55989.1"/>
    </source>
</evidence>